<keyword evidence="2" id="KW-1185">Reference proteome</keyword>
<proteinExistence type="predicted"/>
<reference evidence="1 2" key="1">
    <citation type="submission" date="2019-08" db="EMBL/GenBank/DDBJ databases">
        <authorList>
            <person name="Ye J."/>
        </authorList>
    </citation>
    <scope>NUCLEOTIDE SEQUENCE [LARGE SCALE GENOMIC DNA]</scope>
    <source>
        <strain evidence="1 2">TK008</strain>
    </source>
</reference>
<dbReference type="Proteomes" id="UP000321562">
    <property type="component" value="Unassembled WGS sequence"/>
</dbReference>
<name>A0A5C6S5D3_9RHOB</name>
<comment type="caution">
    <text evidence="1">The sequence shown here is derived from an EMBL/GenBank/DDBJ whole genome shotgun (WGS) entry which is preliminary data.</text>
</comment>
<accession>A0A5C6S5D3</accession>
<evidence type="ECO:0000313" key="1">
    <source>
        <dbReference type="EMBL" id="TXB69716.1"/>
    </source>
</evidence>
<dbReference type="OrthoDB" id="361944at2"/>
<evidence type="ECO:0000313" key="2">
    <source>
        <dbReference type="Proteomes" id="UP000321562"/>
    </source>
</evidence>
<dbReference type="InterPro" id="IPR025528">
    <property type="entry name" value="BrnA_antitoxin"/>
</dbReference>
<dbReference type="EMBL" id="VOPL01000002">
    <property type="protein sequence ID" value="TXB69716.1"/>
    <property type="molecule type" value="Genomic_DNA"/>
</dbReference>
<sequence length="175" mass="19669">MAAAEKGAIMATKTDGTRRANYHYMADAMRRLEWDLHQRIVTEGRIPEAWHDIAAERAGTAKTRVTIRLDGDVVKFFRDMGPGWQPRVNEVLRSFMHARLAGLLRGAETMDYLKRRVEEGHDGQKPGWGGVQAEYEEALGAELAQGMSDEAGVPMGDERRGQRADLMAWMKVRDG</sequence>
<organism evidence="1 2">
    <name type="scientific">Paracoccus aurantiacus</name>
    <dbReference type="NCBI Taxonomy" id="2599412"/>
    <lineage>
        <taxon>Bacteria</taxon>
        <taxon>Pseudomonadati</taxon>
        <taxon>Pseudomonadota</taxon>
        <taxon>Alphaproteobacteria</taxon>
        <taxon>Rhodobacterales</taxon>
        <taxon>Paracoccaceae</taxon>
        <taxon>Paracoccus</taxon>
    </lineage>
</organism>
<dbReference type="AlphaFoldDB" id="A0A5C6S5D3"/>
<gene>
    <name evidence="1" type="ORF">FQV27_06235</name>
</gene>
<protein>
    <submittedName>
        <fullName evidence="1">BrnA antitoxin family protein</fullName>
    </submittedName>
</protein>
<dbReference type="Pfam" id="PF14384">
    <property type="entry name" value="BrnA_antitoxin"/>
    <property type="match status" value="1"/>
</dbReference>